<dbReference type="InterPro" id="IPR000089">
    <property type="entry name" value="Biotin_lipoyl"/>
</dbReference>
<dbReference type="PROSITE" id="PS50968">
    <property type="entry name" value="BIOTINYL_LIPOYL"/>
    <property type="match status" value="1"/>
</dbReference>
<organism evidence="6 7">
    <name type="scientific">Desulforamulus aquiferis</name>
    <dbReference type="NCBI Taxonomy" id="1397668"/>
    <lineage>
        <taxon>Bacteria</taxon>
        <taxon>Bacillati</taxon>
        <taxon>Bacillota</taxon>
        <taxon>Clostridia</taxon>
        <taxon>Eubacteriales</taxon>
        <taxon>Peptococcaceae</taxon>
        <taxon>Desulforamulus</taxon>
    </lineage>
</organism>
<protein>
    <recommendedName>
        <fullName evidence="3">Glycine cleavage system H protein</fullName>
    </recommendedName>
</protein>
<dbReference type="HAMAP" id="MF_00272">
    <property type="entry name" value="GcvH"/>
    <property type="match status" value="1"/>
</dbReference>
<dbReference type="RefSeq" id="WP_304543446.1">
    <property type="nucleotide sequence ID" value="NZ_JARPTC010000018.1"/>
</dbReference>
<evidence type="ECO:0000256" key="4">
    <source>
        <dbReference type="PIRSR" id="PIRSR617453-50"/>
    </source>
</evidence>
<reference evidence="6" key="2">
    <citation type="submission" date="2023-03" db="EMBL/GenBank/DDBJ databases">
        <authorList>
            <person name="Zhang Z."/>
        </authorList>
    </citation>
    <scope>NUCLEOTIDE SEQUENCE</scope>
    <source>
        <strain evidence="6">DSA</strain>
    </source>
</reference>
<evidence type="ECO:0000256" key="3">
    <source>
        <dbReference type="HAMAP-Rule" id="MF_00272"/>
    </source>
</evidence>
<dbReference type="NCBIfam" id="NF002270">
    <property type="entry name" value="PRK01202.1"/>
    <property type="match status" value="1"/>
</dbReference>
<comment type="function">
    <text evidence="3">The glycine cleavage system catalyzes the degradation of glycine. The H protein shuttles the methylamine group of glycine from the P protein to the T protein.</text>
</comment>
<evidence type="ECO:0000259" key="5">
    <source>
        <dbReference type="PROSITE" id="PS50968"/>
    </source>
</evidence>
<evidence type="ECO:0000256" key="1">
    <source>
        <dbReference type="ARBA" id="ARBA00009249"/>
    </source>
</evidence>
<dbReference type="PANTHER" id="PTHR11715:SF3">
    <property type="entry name" value="GLYCINE CLEAVAGE SYSTEM H PROTEIN-RELATED"/>
    <property type="match status" value="1"/>
</dbReference>
<name>A0AAW7ZEK9_9FIRM</name>
<sequence>MKIPAELKYSKDHEWVRVEGNKAVIGITEFAQDSLGDIVFVELPALGDTVGAEDTFGVVESVKTASDLYSPISGEVVEVNEQPTDSPEIVNQDPYGKGWLIAVEMSDPSQLDGLLSAEEYKNLLEEGN</sequence>
<dbReference type="GO" id="GO:0005960">
    <property type="term" value="C:glycine cleavage complex"/>
    <property type="evidence" value="ECO:0007669"/>
    <property type="project" value="InterPro"/>
</dbReference>
<feature type="domain" description="Lipoyl-binding" evidence="5">
    <location>
        <begin position="22"/>
        <end position="104"/>
    </location>
</feature>
<evidence type="ECO:0000256" key="2">
    <source>
        <dbReference type="ARBA" id="ARBA00022823"/>
    </source>
</evidence>
<comment type="similarity">
    <text evidence="1 3">Belongs to the GcvH family.</text>
</comment>
<accession>A0AAW7ZEK9</accession>
<dbReference type="GO" id="GO:0005829">
    <property type="term" value="C:cytosol"/>
    <property type="evidence" value="ECO:0007669"/>
    <property type="project" value="TreeGrafter"/>
</dbReference>
<dbReference type="InterPro" id="IPR003016">
    <property type="entry name" value="2-oxoA_DH_lipoyl-BS"/>
</dbReference>
<dbReference type="Gene3D" id="2.40.50.100">
    <property type="match status" value="1"/>
</dbReference>
<comment type="caution">
    <text evidence="6">The sequence shown here is derived from an EMBL/GenBank/DDBJ whole genome shotgun (WGS) entry which is preliminary data.</text>
</comment>
<dbReference type="InterPro" id="IPR017453">
    <property type="entry name" value="GCV_H_sub"/>
</dbReference>
<comment type="cofactor">
    <cofactor evidence="3">
        <name>(R)-lipoate</name>
        <dbReference type="ChEBI" id="CHEBI:83088"/>
    </cofactor>
    <text evidence="3">Binds 1 lipoyl cofactor covalently.</text>
</comment>
<dbReference type="SUPFAM" id="SSF51230">
    <property type="entry name" value="Single hybrid motif"/>
    <property type="match status" value="1"/>
</dbReference>
<dbReference type="AlphaFoldDB" id="A0AAW7ZEK9"/>
<dbReference type="CDD" id="cd06848">
    <property type="entry name" value="GCS_H"/>
    <property type="match status" value="1"/>
</dbReference>
<proteinExistence type="inferred from homology"/>
<dbReference type="GO" id="GO:0009249">
    <property type="term" value="P:protein lipoylation"/>
    <property type="evidence" value="ECO:0007669"/>
    <property type="project" value="TreeGrafter"/>
</dbReference>
<dbReference type="PROSITE" id="PS00189">
    <property type="entry name" value="LIPOYL"/>
    <property type="match status" value="1"/>
</dbReference>
<dbReference type="Proteomes" id="UP001172911">
    <property type="component" value="Unassembled WGS sequence"/>
</dbReference>
<comment type="subunit">
    <text evidence="3">The glycine cleavage system is composed of four proteins: P, T, L and H.</text>
</comment>
<reference evidence="6" key="1">
    <citation type="journal article" date="2023" name="J. Hazard. Mater.">
        <title>Anaerobic biodegradation of pyrene and benzo[a]pyrene by a new sulfate-reducing Desulforamulus aquiferis strain DSA.</title>
        <authorList>
            <person name="Zhang Z."/>
            <person name="Sun J."/>
            <person name="Gong X."/>
            <person name="Wang C."/>
            <person name="Wang H."/>
        </authorList>
    </citation>
    <scope>NUCLEOTIDE SEQUENCE</scope>
    <source>
        <strain evidence="6">DSA</strain>
    </source>
</reference>
<keyword evidence="7" id="KW-1185">Reference proteome</keyword>
<dbReference type="InterPro" id="IPR011053">
    <property type="entry name" value="Single_hybrid_motif"/>
</dbReference>
<dbReference type="EMBL" id="JARPTC010000018">
    <property type="protein sequence ID" value="MDO7787955.1"/>
    <property type="molecule type" value="Genomic_DNA"/>
</dbReference>
<keyword evidence="2 3" id="KW-0450">Lipoyl</keyword>
<dbReference type="NCBIfam" id="TIGR00527">
    <property type="entry name" value="gcvH"/>
    <property type="match status" value="1"/>
</dbReference>
<dbReference type="Pfam" id="PF01597">
    <property type="entry name" value="GCV_H"/>
    <property type="match status" value="1"/>
</dbReference>
<dbReference type="GO" id="GO:0019464">
    <property type="term" value="P:glycine decarboxylation via glycine cleavage system"/>
    <property type="evidence" value="ECO:0007669"/>
    <property type="project" value="UniProtKB-UniRule"/>
</dbReference>
<dbReference type="InterPro" id="IPR033753">
    <property type="entry name" value="GCV_H/Fam206"/>
</dbReference>
<dbReference type="PANTHER" id="PTHR11715">
    <property type="entry name" value="GLYCINE CLEAVAGE SYSTEM H PROTEIN"/>
    <property type="match status" value="1"/>
</dbReference>
<feature type="modified residue" description="N6-lipoyllysine" evidence="3 4">
    <location>
        <position position="63"/>
    </location>
</feature>
<gene>
    <name evidence="3 6" type="primary">gcvH</name>
    <name evidence="6" type="ORF">P6N53_12055</name>
</gene>
<evidence type="ECO:0000313" key="6">
    <source>
        <dbReference type="EMBL" id="MDO7787955.1"/>
    </source>
</evidence>
<dbReference type="InterPro" id="IPR002930">
    <property type="entry name" value="GCV_H"/>
</dbReference>
<evidence type="ECO:0000313" key="7">
    <source>
        <dbReference type="Proteomes" id="UP001172911"/>
    </source>
</evidence>